<accession>A0A3P7DZY8</accession>
<dbReference type="EMBL" id="UYWW01000697">
    <property type="protein sequence ID" value="VDM09109.1"/>
    <property type="molecule type" value="Genomic_DNA"/>
</dbReference>
<evidence type="ECO:0000313" key="5">
    <source>
        <dbReference type="Proteomes" id="UP000270924"/>
    </source>
</evidence>
<dbReference type="PANTHER" id="PTHR38537:SF8">
    <property type="entry name" value="FILAMIN-A"/>
    <property type="match status" value="1"/>
</dbReference>
<dbReference type="InterPro" id="IPR017868">
    <property type="entry name" value="Filamin/ABP280_repeat-like"/>
</dbReference>
<gene>
    <name evidence="4" type="ORF">WBA_LOCUS2495</name>
</gene>
<dbReference type="InParanoid" id="A0A3P7DZY8"/>
<dbReference type="AlphaFoldDB" id="A0A3P7DZY8"/>
<sequence>MDLYPVPDIGHVSFSGLSEPCSIGSIVEVVINTHGDSSAGSILVEAIAPSGCVKNCQVLKKGSIFTATFTPNEVGKWQIGILYDGDHIRGSPFSCKVYDANLVQVYGLDVGLVGQELKFSVNASQAGDGFLKVSVLRHGRSLPCEVLEQGNSGVYRISFTPDGAGQYKIHVLFNNMEVKGSPFILDIADASSVSVYGENLRMASVDRLNTFFIHAVGAECKDITVTITAPSGKSKRARVYQTDDVTHKVEWKPVEAGEHSIDVRLFNQSVYESPFMCNVGDPDLVTVRNMPEFINADELFRDYTFEIDASAAGSGNLEIMINGGRVACRVRELGGRHYLASFTPTQAIIHIVEMRFNGENVRMSPWKIQVRGSQQQKNANYDVEERMVRSIESRRQVALLSRKLIFLKRFERTESWYTELAGIGLQRASVGKRNFAGSSPDGIDLPISVYRRGDNKLICEYVINKVGDHHLEMAICGKKIDPYPLTVSGYSAENVKIEPLGGGTPGQPVQFIGEH</sequence>
<evidence type="ECO:0000313" key="4">
    <source>
        <dbReference type="EMBL" id="VDM09109.1"/>
    </source>
</evidence>
<keyword evidence="5" id="KW-1185">Reference proteome</keyword>
<dbReference type="Pfam" id="PF00630">
    <property type="entry name" value="Filamin"/>
    <property type="match status" value="4"/>
</dbReference>
<dbReference type="OMA" id="PFVCNVG"/>
<feature type="repeat" description="Filamin" evidence="3">
    <location>
        <begin position="4"/>
        <end position="97"/>
    </location>
</feature>
<feature type="repeat" description="Filamin" evidence="3">
    <location>
        <begin position="277"/>
        <end position="370"/>
    </location>
</feature>
<dbReference type="InterPro" id="IPR014756">
    <property type="entry name" value="Ig_E-set"/>
</dbReference>
<proteinExistence type="inferred from homology"/>
<evidence type="ECO:0000256" key="1">
    <source>
        <dbReference type="ARBA" id="ARBA00009238"/>
    </source>
</evidence>
<name>A0A3P7DZY8_WUCBA</name>
<feature type="repeat" description="Filamin" evidence="3">
    <location>
        <begin position="107"/>
        <end position="187"/>
    </location>
</feature>
<evidence type="ECO:0000256" key="3">
    <source>
        <dbReference type="PROSITE-ProRule" id="PRU00087"/>
    </source>
</evidence>
<dbReference type="PANTHER" id="PTHR38537">
    <property type="entry name" value="JITTERBUG, ISOFORM N"/>
    <property type="match status" value="1"/>
</dbReference>
<evidence type="ECO:0000256" key="2">
    <source>
        <dbReference type="ARBA" id="ARBA00022737"/>
    </source>
</evidence>
<protein>
    <recommendedName>
        <fullName evidence="6">Filamin/ABP280 repeat family protein</fullName>
    </recommendedName>
</protein>
<dbReference type="InterPro" id="IPR044801">
    <property type="entry name" value="Filamin"/>
</dbReference>
<reference evidence="4 5" key="1">
    <citation type="submission" date="2018-11" db="EMBL/GenBank/DDBJ databases">
        <authorList>
            <consortium name="Pathogen Informatics"/>
        </authorList>
    </citation>
    <scope>NUCLEOTIDE SEQUENCE [LARGE SCALE GENOMIC DNA]</scope>
</reference>
<dbReference type="Gene3D" id="2.60.40.10">
    <property type="entry name" value="Immunoglobulins"/>
    <property type="match status" value="4"/>
</dbReference>
<dbReference type="GO" id="GO:0051015">
    <property type="term" value="F:actin filament binding"/>
    <property type="evidence" value="ECO:0007669"/>
    <property type="project" value="InterPro"/>
</dbReference>
<feature type="repeat" description="Filamin" evidence="3">
    <location>
        <begin position="423"/>
        <end position="489"/>
    </location>
</feature>
<dbReference type="GO" id="GO:0030036">
    <property type="term" value="P:actin cytoskeleton organization"/>
    <property type="evidence" value="ECO:0007669"/>
    <property type="project" value="InterPro"/>
</dbReference>
<dbReference type="Proteomes" id="UP000270924">
    <property type="component" value="Unassembled WGS sequence"/>
</dbReference>
<dbReference type="PROSITE" id="PS50194">
    <property type="entry name" value="FILAMIN_REPEAT"/>
    <property type="match status" value="5"/>
</dbReference>
<evidence type="ECO:0008006" key="6">
    <source>
        <dbReference type="Google" id="ProtNLM"/>
    </source>
</evidence>
<keyword evidence="2" id="KW-0677">Repeat</keyword>
<dbReference type="SUPFAM" id="SSF81296">
    <property type="entry name" value="E set domains"/>
    <property type="match status" value="5"/>
</dbReference>
<dbReference type="SMART" id="SM00557">
    <property type="entry name" value="IG_FLMN"/>
    <property type="match status" value="4"/>
</dbReference>
<organism evidence="4 5">
    <name type="scientific">Wuchereria bancrofti</name>
    <dbReference type="NCBI Taxonomy" id="6293"/>
    <lineage>
        <taxon>Eukaryota</taxon>
        <taxon>Metazoa</taxon>
        <taxon>Ecdysozoa</taxon>
        <taxon>Nematoda</taxon>
        <taxon>Chromadorea</taxon>
        <taxon>Rhabditida</taxon>
        <taxon>Spirurina</taxon>
        <taxon>Spiruromorpha</taxon>
        <taxon>Filarioidea</taxon>
        <taxon>Onchocercidae</taxon>
        <taxon>Wuchereria</taxon>
    </lineage>
</organism>
<feature type="repeat" description="Filamin" evidence="3">
    <location>
        <begin position="185"/>
        <end position="279"/>
    </location>
</feature>
<dbReference type="InterPro" id="IPR013783">
    <property type="entry name" value="Ig-like_fold"/>
</dbReference>
<comment type="similarity">
    <text evidence="1">Belongs to the filamin family.</text>
</comment>
<dbReference type="InterPro" id="IPR001298">
    <property type="entry name" value="Filamin/ABP280_rpt"/>
</dbReference>
<dbReference type="OrthoDB" id="18740at2759"/>